<dbReference type="PANTHER" id="PTHR43544:SF32">
    <property type="entry name" value="CHAIN DEHYDROGENASE, PUTATIVE (AFU_ORTHOLOGUE AFUA_5G01530)-RELATED"/>
    <property type="match status" value="1"/>
</dbReference>
<evidence type="ECO:0000256" key="1">
    <source>
        <dbReference type="ARBA" id="ARBA00006484"/>
    </source>
</evidence>
<name>A0A8H6WLL9_MYCCL</name>
<dbReference type="GO" id="GO:0016491">
    <property type="term" value="F:oxidoreductase activity"/>
    <property type="evidence" value="ECO:0007669"/>
    <property type="project" value="TreeGrafter"/>
</dbReference>
<evidence type="ECO:0000313" key="3">
    <source>
        <dbReference type="Proteomes" id="UP000613580"/>
    </source>
</evidence>
<dbReference type="InterPro" id="IPR051468">
    <property type="entry name" value="Fungal_SecMetab_SDRs"/>
</dbReference>
<evidence type="ECO:0000313" key="2">
    <source>
        <dbReference type="EMBL" id="KAF7319263.1"/>
    </source>
</evidence>
<dbReference type="Pfam" id="PF00106">
    <property type="entry name" value="adh_short"/>
    <property type="match status" value="1"/>
</dbReference>
<sequence>MASSDPKIVLVTGGNTGLGYEIIKALYALPEPYTLLIGTRTISKGEAAVNQLKSEIPTSESTVSVIQVNVSSDVSIEAAIASITSTYGRIDALINNAGAGFDGEIRDEKMSIREAFNASWDTNVSGTHVLTTLAVPLLLKSADPRLMFVTSGTSSMWETQPENWGTMVALARINGSPVAGWPKPKEMAPITGYRSTKAGLNMLMREWTRILKNDGVKVWAISPGFLATNLGGLSPAMLRKMGTLEPHVGGEFVRDVVQGKHDDRVGLIIRSQQTQAW</sequence>
<reference evidence="2" key="1">
    <citation type="submission" date="2020-05" db="EMBL/GenBank/DDBJ databases">
        <title>Mycena genomes resolve the evolution of fungal bioluminescence.</title>
        <authorList>
            <person name="Tsai I.J."/>
        </authorList>
    </citation>
    <scope>NUCLEOTIDE SEQUENCE</scope>
    <source>
        <strain evidence="2">110903Hualien_Pintung</strain>
    </source>
</reference>
<dbReference type="OrthoDB" id="1933717at2759"/>
<dbReference type="GO" id="GO:0005737">
    <property type="term" value="C:cytoplasm"/>
    <property type="evidence" value="ECO:0007669"/>
    <property type="project" value="TreeGrafter"/>
</dbReference>
<keyword evidence="3" id="KW-1185">Reference proteome</keyword>
<gene>
    <name evidence="2" type="ORF">HMN09_00263800</name>
</gene>
<dbReference type="PRINTS" id="PR00081">
    <property type="entry name" value="GDHRDH"/>
</dbReference>
<protein>
    <submittedName>
        <fullName evidence="2">Response to drug-related protein</fullName>
    </submittedName>
</protein>
<dbReference type="InterPro" id="IPR002347">
    <property type="entry name" value="SDR_fam"/>
</dbReference>
<dbReference type="AlphaFoldDB" id="A0A8H6WLL9"/>
<accession>A0A8H6WLL9</accession>
<comment type="caution">
    <text evidence="2">The sequence shown here is derived from an EMBL/GenBank/DDBJ whole genome shotgun (WGS) entry which is preliminary data.</text>
</comment>
<dbReference type="EMBL" id="JACAZE010000003">
    <property type="protein sequence ID" value="KAF7319263.1"/>
    <property type="molecule type" value="Genomic_DNA"/>
</dbReference>
<dbReference type="PANTHER" id="PTHR43544">
    <property type="entry name" value="SHORT-CHAIN DEHYDROGENASE/REDUCTASE"/>
    <property type="match status" value="1"/>
</dbReference>
<dbReference type="InterPro" id="IPR036291">
    <property type="entry name" value="NAD(P)-bd_dom_sf"/>
</dbReference>
<dbReference type="GO" id="GO:0019748">
    <property type="term" value="P:secondary metabolic process"/>
    <property type="evidence" value="ECO:0007669"/>
    <property type="project" value="TreeGrafter"/>
</dbReference>
<organism evidence="2 3">
    <name type="scientific">Mycena chlorophos</name>
    <name type="common">Agaric fungus</name>
    <name type="synonym">Agaricus chlorophos</name>
    <dbReference type="NCBI Taxonomy" id="658473"/>
    <lineage>
        <taxon>Eukaryota</taxon>
        <taxon>Fungi</taxon>
        <taxon>Dikarya</taxon>
        <taxon>Basidiomycota</taxon>
        <taxon>Agaricomycotina</taxon>
        <taxon>Agaricomycetes</taxon>
        <taxon>Agaricomycetidae</taxon>
        <taxon>Agaricales</taxon>
        <taxon>Marasmiineae</taxon>
        <taxon>Mycenaceae</taxon>
        <taxon>Mycena</taxon>
    </lineage>
</organism>
<dbReference type="Gene3D" id="3.40.50.720">
    <property type="entry name" value="NAD(P)-binding Rossmann-like Domain"/>
    <property type="match status" value="1"/>
</dbReference>
<dbReference type="SUPFAM" id="SSF51735">
    <property type="entry name" value="NAD(P)-binding Rossmann-fold domains"/>
    <property type="match status" value="1"/>
</dbReference>
<proteinExistence type="inferred from homology"/>
<comment type="similarity">
    <text evidence="1">Belongs to the short-chain dehydrogenases/reductases (SDR) family.</text>
</comment>
<dbReference type="Proteomes" id="UP000613580">
    <property type="component" value="Unassembled WGS sequence"/>
</dbReference>